<dbReference type="SMART" id="SM00902">
    <property type="entry name" value="Fe_hyd_SSU"/>
    <property type="match status" value="1"/>
</dbReference>
<evidence type="ECO:0000313" key="4">
    <source>
        <dbReference type="EMBL" id="TPX46243.1"/>
    </source>
</evidence>
<comment type="similarity">
    <text evidence="1">Belongs to the NARF family.</text>
</comment>
<dbReference type="Pfam" id="PF02256">
    <property type="entry name" value="Fe_hyd_SSU"/>
    <property type="match status" value="1"/>
</dbReference>
<gene>
    <name evidence="4" type="ORF">SeLEV6574_g03317</name>
</gene>
<dbReference type="VEuPathDB" id="FungiDB:SeMB42_g02853"/>
<sequence length="570" mass="62979">MREAPRESDVYKKKGNTPDESGFMASLFSGALVLTDLDDFISPSQACIKPVEAIKPPVFSASSSHQVAKIEIRVDDSGDYYEINSDTGSSSKLENATITLNDCLACAGCITSAETVLITQQSQADLYAILDRNKAHAGTSPSYKTIVISLSPQSRASFASKYNTSPTDTHAKLAWFFQKYLGVQYLFDTSFARHFALWESAREFVTRYRHSSSTSNARGSDAMMPMLASACPGWICYAEKTHSYILPYISTTKSPQQIMGSLVKDWLASHIEQEPSSIYHVSIMPCYDKKLEASRPDFYNDLYSTRDIDCVLTTGEVEKMFSNHGLTFESLETMPIEPSWTKSSVNPLGIPVLLGCEGTSSGGYLSYIFRYAARELFGVSLTPQDVEAGNASAGVVVKQGRNNDFWEVCLVQPQDANGRPLLKFAAAYGFRNIQNLVRKIKPSTCCSSGSTLPPARGRRSTRQTAESDHHFVEVMACPSGCINGGGQLKPDLDVLNSNLASGAGKEWVMRAESIYRSINDGVQLPEANQEVQRLYREWLGGDDTEKAWNMLHTHYHAIEKFEVNALAVKW</sequence>
<dbReference type="InterPro" id="IPR009016">
    <property type="entry name" value="Fe_hydrogenase"/>
</dbReference>
<dbReference type="AlphaFoldDB" id="A0A507D443"/>
<evidence type="ECO:0000256" key="2">
    <source>
        <dbReference type="ARBA" id="ARBA00022485"/>
    </source>
</evidence>
<dbReference type="InterPro" id="IPR004108">
    <property type="entry name" value="Fe_hydrogenase_lsu_C"/>
</dbReference>
<accession>A0A507D443</accession>
<dbReference type="Proteomes" id="UP000320475">
    <property type="component" value="Unassembled WGS sequence"/>
</dbReference>
<dbReference type="Gene3D" id="3.40.50.1780">
    <property type="match status" value="1"/>
</dbReference>
<evidence type="ECO:0000256" key="1">
    <source>
        <dbReference type="ARBA" id="ARBA00006596"/>
    </source>
</evidence>
<keyword evidence="2" id="KW-0408">Iron</keyword>
<dbReference type="Pfam" id="PF02906">
    <property type="entry name" value="Fe_hyd_lg_C"/>
    <property type="match status" value="1"/>
</dbReference>
<reference evidence="4 5" key="1">
    <citation type="journal article" date="2019" name="Sci. Rep.">
        <title>Comparative genomics of chytrid fungi reveal insights into the obligate biotrophic and pathogenic lifestyle of Synchytrium endobioticum.</title>
        <authorList>
            <person name="van de Vossenberg B.T.L.H."/>
            <person name="Warris S."/>
            <person name="Nguyen H.D.T."/>
            <person name="van Gent-Pelzer M.P.E."/>
            <person name="Joly D.L."/>
            <person name="van de Geest H.C."/>
            <person name="Bonants P.J.M."/>
            <person name="Smith D.S."/>
            <person name="Levesque C.A."/>
            <person name="van der Lee T.A.J."/>
        </authorList>
    </citation>
    <scope>NUCLEOTIDE SEQUENCE [LARGE SCALE GENOMIC DNA]</scope>
    <source>
        <strain evidence="4 5">LEV6574</strain>
    </source>
</reference>
<name>A0A507D443_9FUNG</name>
<evidence type="ECO:0000313" key="5">
    <source>
        <dbReference type="Proteomes" id="UP000320475"/>
    </source>
</evidence>
<protein>
    <recommendedName>
        <fullName evidence="3">Iron hydrogenase small subunit domain-containing protein</fullName>
    </recommendedName>
</protein>
<dbReference type="InterPro" id="IPR050340">
    <property type="entry name" value="Cytosolic_Fe-S_CAF"/>
</dbReference>
<dbReference type="InterPro" id="IPR003149">
    <property type="entry name" value="Fe_hydrogenase_ssu"/>
</dbReference>
<dbReference type="OrthoDB" id="10253113at2759"/>
<keyword evidence="2" id="KW-0411">Iron-sulfur</keyword>
<comment type="caution">
    <text evidence="4">The sequence shown here is derived from an EMBL/GenBank/DDBJ whole genome shotgun (WGS) entry which is preliminary data.</text>
</comment>
<proteinExistence type="inferred from homology"/>
<organism evidence="4 5">
    <name type="scientific">Synchytrium endobioticum</name>
    <dbReference type="NCBI Taxonomy" id="286115"/>
    <lineage>
        <taxon>Eukaryota</taxon>
        <taxon>Fungi</taxon>
        <taxon>Fungi incertae sedis</taxon>
        <taxon>Chytridiomycota</taxon>
        <taxon>Chytridiomycota incertae sedis</taxon>
        <taxon>Chytridiomycetes</taxon>
        <taxon>Synchytriales</taxon>
        <taxon>Synchytriaceae</taxon>
        <taxon>Synchytrium</taxon>
    </lineage>
</organism>
<evidence type="ECO:0000259" key="3">
    <source>
        <dbReference type="SMART" id="SM00902"/>
    </source>
</evidence>
<dbReference type="SUPFAM" id="SSF53920">
    <property type="entry name" value="Fe-only hydrogenase"/>
    <property type="match status" value="1"/>
</dbReference>
<feature type="domain" description="Iron hydrogenase small subunit" evidence="3">
    <location>
        <begin position="501"/>
        <end position="559"/>
    </location>
</feature>
<dbReference type="PANTHER" id="PTHR11615">
    <property type="entry name" value="NITRATE, FORMATE, IRON DEHYDROGENASE"/>
    <property type="match status" value="1"/>
</dbReference>
<dbReference type="EMBL" id="QEAM01000109">
    <property type="protein sequence ID" value="TPX46243.1"/>
    <property type="molecule type" value="Genomic_DNA"/>
</dbReference>
<keyword evidence="2" id="KW-0479">Metal-binding</keyword>
<dbReference type="Gene3D" id="3.40.950.10">
    <property type="entry name" value="Fe-only Hydrogenase (Larger Subunit), Chain L, domain 3"/>
    <property type="match status" value="1"/>
</dbReference>
<keyword evidence="2" id="KW-0004">4Fe-4S</keyword>
<dbReference type="GO" id="GO:0051539">
    <property type="term" value="F:4 iron, 4 sulfur cluster binding"/>
    <property type="evidence" value="ECO:0007669"/>
    <property type="project" value="UniProtKB-KW"/>
</dbReference>